<evidence type="ECO:0008006" key="4">
    <source>
        <dbReference type="Google" id="ProtNLM"/>
    </source>
</evidence>
<keyword evidence="3" id="KW-1185">Reference proteome</keyword>
<keyword evidence="1" id="KW-0812">Transmembrane</keyword>
<evidence type="ECO:0000313" key="3">
    <source>
        <dbReference type="Proteomes" id="UP001501822"/>
    </source>
</evidence>
<reference evidence="2 3" key="1">
    <citation type="journal article" date="2019" name="Int. J. Syst. Evol. Microbiol.">
        <title>The Global Catalogue of Microorganisms (GCM) 10K type strain sequencing project: providing services to taxonomists for standard genome sequencing and annotation.</title>
        <authorList>
            <consortium name="The Broad Institute Genomics Platform"/>
            <consortium name="The Broad Institute Genome Sequencing Center for Infectious Disease"/>
            <person name="Wu L."/>
            <person name="Ma J."/>
        </authorList>
    </citation>
    <scope>NUCLEOTIDE SEQUENCE [LARGE SCALE GENOMIC DNA]</scope>
    <source>
        <strain evidence="2 3">JCM 3146</strain>
    </source>
</reference>
<keyword evidence="1" id="KW-1133">Transmembrane helix</keyword>
<proteinExistence type="predicted"/>
<feature type="transmembrane region" description="Helical" evidence="1">
    <location>
        <begin position="129"/>
        <end position="148"/>
    </location>
</feature>
<dbReference type="Proteomes" id="UP001501822">
    <property type="component" value="Unassembled WGS sequence"/>
</dbReference>
<organism evidence="2 3">
    <name type="scientific">Actinoallomurus spadix</name>
    <dbReference type="NCBI Taxonomy" id="79912"/>
    <lineage>
        <taxon>Bacteria</taxon>
        <taxon>Bacillati</taxon>
        <taxon>Actinomycetota</taxon>
        <taxon>Actinomycetes</taxon>
        <taxon>Streptosporangiales</taxon>
        <taxon>Thermomonosporaceae</taxon>
        <taxon>Actinoallomurus</taxon>
    </lineage>
</organism>
<accession>A0ABN0XDN0</accession>
<feature type="transmembrane region" description="Helical" evidence="1">
    <location>
        <begin position="189"/>
        <end position="210"/>
    </location>
</feature>
<feature type="transmembrane region" description="Helical" evidence="1">
    <location>
        <begin position="21"/>
        <end position="41"/>
    </location>
</feature>
<evidence type="ECO:0000313" key="2">
    <source>
        <dbReference type="EMBL" id="GAA0361582.1"/>
    </source>
</evidence>
<feature type="transmembrane region" description="Helical" evidence="1">
    <location>
        <begin position="61"/>
        <end position="82"/>
    </location>
</feature>
<feature type="transmembrane region" description="Helical" evidence="1">
    <location>
        <begin position="89"/>
        <end position="114"/>
    </location>
</feature>
<dbReference type="RefSeq" id="WP_252806034.1">
    <property type="nucleotide sequence ID" value="NZ_BAAABM010000054.1"/>
</dbReference>
<sequence length="278" mass="31491">MTSGAKVEGLFTERVVQNGRLPLFCFFVAFIVTFVVVRINVRLIRAKVRWWFKNVEVGDLHIHHVVFGVVLMLIGGVAGFCIPDAYTGWYALAASVFGMGAALVLDEFALILHLRDVYWMEEGRASVDAVFIAVAITGLMLVGVRPVWLSDVHDLRPDSTVSIGVFLVVLANVLANLALAIVTLFKGKIWTGLLGLFLPVVLVFSAFRLARPGSPWARWRYRPGTRKFRRALRREQRIRRPLIRAKIWVQEFIAGRHDLIAHERTTGPRRRLDRRGRP</sequence>
<protein>
    <recommendedName>
        <fullName evidence="4">Integral membrane protein</fullName>
    </recommendedName>
</protein>
<keyword evidence="1" id="KW-0472">Membrane</keyword>
<feature type="transmembrane region" description="Helical" evidence="1">
    <location>
        <begin position="160"/>
        <end position="183"/>
    </location>
</feature>
<comment type="caution">
    <text evidence="2">The sequence shown here is derived from an EMBL/GenBank/DDBJ whole genome shotgun (WGS) entry which is preliminary data.</text>
</comment>
<evidence type="ECO:0000256" key="1">
    <source>
        <dbReference type="SAM" id="Phobius"/>
    </source>
</evidence>
<name>A0ABN0XDN0_9ACTN</name>
<dbReference type="EMBL" id="BAAABM010000054">
    <property type="protein sequence ID" value="GAA0361582.1"/>
    <property type="molecule type" value="Genomic_DNA"/>
</dbReference>
<gene>
    <name evidence="2" type="ORF">GCM10010151_59480</name>
</gene>